<keyword evidence="3" id="KW-0238">DNA-binding</keyword>
<dbReference type="KEGG" id="amob:HG15A2_14470"/>
<dbReference type="GO" id="GO:0003700">
    <property type="term" value="F:DNA-binding transcription factor activity"/>
    <property type="evidence" value="ECO:0007669"/>
    <property type="project" value="InterPro"/>
</dbReference>
<dbReference type="InterPro" id="IPR046335">
    <property type="entry name" value="LacI/GalR-like_sensor"/>
</dbReference>
<gene>
    <name evidence="6" type="primary">araR</name>
    <name evidence="6" type="ORF">HG15A2_14470</name>
</gene>
<dbReference type="PANTHER" id="PTHR30146:SF148">
    <property type="entry name" value="HTH-TYPE TRANSCRIPTIONAL REPRESSOR PURR-RELATED"/>
    <property type="match status" value="1"/>
</dbReference>
<evidence type="ECO:0000256" key="2">
    <source>
        <dbReference type="ARBA" id="ARBA00023015"/>
    </source>
</evidence>
<keyword evidence="7" id="KW-1185">Reference proteome</keyword>
<evidence type="ECO:0000256" key="3">
    <source>
        <dbReference type="ARBA" id="ARBA00023125"/>
    </source>
</evidence>
<accession>A0A517MTH7</accession>
<dbReference type="OrthoDB" id="269117at2"/>
<reference evidence="6 7" key="1">
    <citation type="submission" date="2019-02" db="EMBL/GenBank/DDBJ databases">
        <title>Deep-cultivation of Planctomycetes and their phenomic and genomic characterization uncovers novel biology.</title>
        <authorList>
            <person name="Wiegand S."/>
            <person name="Jogler M."/>
            <person name="Boedeker C."/>
            <person name="Pinto D."/>
            <person name="Vollmers J."/>
            <person name="Rivas-Marin E."/>
            <person name="Kohn T."/>
            <person name="Peeters S.H."/>
            <person name="Heuer A."/>
            <person name="Rast P."/>
            <person name="Oberbeckmann S."/>
            <person name="Bunk B."/>
            <person name="Jeske O."/>
            <person name="Meyerdierks A."/>
            <person name="Storesund J.E."/>
            <person name="Kallscheuer N."/>
            <person name="Luecker S."/>
            <person name="Lage O.M."/>
            <person name="Pohl T."/>
            <person name="Merkel B.J."/>
            <person name="Hornburger P."/>
            <person name="Mueller R.-W."/>
            <person name="Bruemmer F."/>
            <person name="Labrenz M."/>
            <person name="Spormann A.M."/>
            <person name="Op den Camp H."/>
            <person name="Overmann J."/>
            <person name="Amann R."/>
            <person name="Jetten M.S.M."/>
            <person name="Mascher T."/>
            <person name="Medema M.H."/>
            <person name="Devos D.P."/>
            <person name="Kaster A.-K."/>
            <person name="Ovreas L."/>
            <person name="Rohde M."/>
            <person name="Galperin M.Y."/>
            <person name="Jogler C."/>
        </authorList>
    </citation>
    <scope>NUCLEOTIDE SEQUENCE [LARGE SCALE GENOMIC DNA]</scope>
    <source>
        <strain evidence="6 7">HG15A2</strain>
    </source>
</reference>
<evidence type="ECO:0000259" key="5">
    <source>
        <dbReference type="PROSITE" id="PS50949"/>
    </source>
</evidence>
<keyword evidence="1" id="KW-0678">Repressor</keyword>
<name>A0A517MTH7_9BACT</name>
<sequence>MGHPMQLSNTKPKIVRVRDYVLGELANGSLSDGDALPSVSELAKKLEVGAHSVREAIGELDRSGIVQRIQGKGTFVSQQRGADADPGKKLSVYALVLPEKILSGLYPSVIRGFGQEARASRREPLMAETQGDLGAQGDVMLRLLSRKVSGVAIVPAYEPMPDHQLEVLQEHNIPVVFCHRHTARLDAPLVTWSGEQVGRIAAETLADLGHTRIALLSSALCDPVPDYVQGMRSELSSRGIAFSDQQVVVGKKTLHHSTEQDWKELLSFVLDAPDRATAVFCADDFISEHLYLAAMDRRIRVPEDLTIVGFGPKWRDGAMRNRLAAVCIDEVELGCQTVRLLNEMQKGIRPINSNEVVTMPLGLFEGSSLGPPAP</sequence>
<evidence type="ECO:0000313" key="6">
    <source>
        <dbReference type="EMBL" id="QDS98174.1"/>
    </source>
</evidence>
<dbReference type="GO" id="GO:0000976">
    <property type="term" value="F:transcription cis-regulatory region binding"/>
    <property type="evidence" value="ECO:0007669"/>
    <property type="project" value="TreeGrafter"/>
</dbReference>
<dbReference type="Proteomes" id="UP000319852">
    <property type="component" value="Chromosome"/>
</dbReference>
<evidence type="ECO:0000256" key="1">
    <source>
        <dbReference type="ARBA" id="ARBA00022491"/>
    </source>
</evidence>
<dbReference type="PANTHER" id="PTHR30146">
    <property type="entry name" value="LACI-RELATED TRANSCRIPTIONAL REPRESSOR"/>
    <property type="match status" value="1"/>
</dbReference>
<dbReference type="SUPFAM" id="SSF53822">
    <property type="entry name" value="Periplasmic binding protein-like I"/>
    <property type="match status" value="1"/>
</dbReference>
<dbReference type="InterPro" id="IPR036388">
    <property type="entry name" value="WH-like_DNA-bd_sf"/>
</dbReference>
<organism evidence="6 7">
    <name type="scientific">Adhaeretor mobilis</name>
    <dbReference type="NCBI Taxonomy" id="1930276"/>
    <lineage>
        <taxon>Bacteria</taxon>
        <taxon>Pseudomonadati</taxon>
        <taxon>Planctomycetota</taxon>
        <taxon>Planctomycetia</taxon>
        <taxon>Pirellulales</taxon>
        <taxon>Lacipirellulaceae</taxon>
        <taxon>Adhaeretor</taxon>
    </lineage>
</organism>
<protein>
    <submittedName>
        <fullName evidence="6">Arabinose metabolism transcriptional repressor</fullName>
    </submittedName>
</protein>
<dbReference type="InterPro" id="IPR000524">
    <property type="entry name" value="Tscrpt_reg_HTH_GntR"/>
</dbReference>
<dbReference type="EMBL" id="CP036263">
    <property type="protein sequence ID" value="QDS98174.1"/>
    <property type="molecule type" value="Genomic_DNA"/>
</dbReference>
<evidence type="ECO:0000313" key="7">
    <source>
        <dbReference type="Proteomes" id="UP000319852"/>
    </source>
</evidence>
<dbReference type="SMART" id="SM00345">
    <property type="entry name" value="HTH_GNTR"/>
    <property type="match status" value="1"/>
</dbReference>
<dbReference type="InterPro" id="IPR036390">
    <property type="entry name" value="WH_DNA-bd_sf"/>
</dbReference>
<dbReference type="Gene3D" id="1.10.10.10">
    <property type="entry name" value="Winged helix-like DNA-binding domain superfamily/Winged helix DNA-binding domain"/>
    <property type="match status" value="1"/>
</dbReference>
<evidence type="ECO:0000256" key="4">
    <source>
        <dbReference type="ARBA" id="ARBA00023163"/>
    </source>
</evidence>
<dbReference type="Pfam" id="PF13377">
    <property type="entry name" value="Peripla_BP_3"/>
    <property type="match status" value="1"/>
</dbReference>
<keyword evidence="2" id="KW-0805">Transcription regulation</keyword>
<dbReference type="Gene3D" id="3.40.50.2300">
    <property type="match status" value="2"/>
</dbReference>
<dbReference type="PROSITE" id="PS50949">
    <property type="entry name" value="HTH_GNTR"/>
    <property type="match status" value="1"/>
</dbReference>
<dbReference type="AlphaFoldDB" id="A0A517MTH7"/>
<feature type="domain" description="HTH gntR-type" evidence="5">
    <location>
        <begin position="11"/>
        <end position="79"/>
    </location>
</feature>
<dbReference type="SUPFAM" id="SSF46785">
    <property type="entry name" value="Winged helix' DNA-binding domain"/>
    <property type="match status" value="1"/>
</dbReference>
<proteinExistence type="predicted"/>
<dbReference type="Pfam" id="PF00392">
    <property type="entry name" value="GntR"/>
    <property type="match status" value="1"/>
</dbReference>
<dbReference type="InterPro" id="IPR028082">
    <property type="entry name" value="Peripla_BP_I"/>
</dbReference>
<dbReference type="CDD" id="cd07377">
    <property type="entry name" value="WHTH_GntR"/>
    <property type="match status" value="1"/>
</dbReference>
<keyword evidence="4" id="KW-0804">Transcription</keyword>